<dbReference type="AlphaFoldDB" id="A0A915HK10"/>
<accession>A0A915HK10</accession>
<dbReference type="Proteomes" id="UP000887565">
    <property type="component" value="Unplaced"/>
</dbReference>
<reference evidence="2" key="1">
    <citation type="submission" date="2022-11" db="UniProtKB">
        <authorList>
            <consortium name="WormBaseParasite"/>
        </authorList>
    </citation>
    <scope>IDENTIFICATION</scope>
</reference>
<protein>
    <submittedName>
        <fullName evidence="2">Uncharacterized protein</fullName>
    </submittedName>
</protein>
<sequence>MAQTNNGNLQMVHLTHDLLIAHMTFGSAQLAKGHMKKAHFYRLLWYHKPPQTVRSWQPQRLEVTPDSHTRSSREPLIYLPTIRQCLCSLMNVTDYEKGHSKKIVTT</sequence>
<keyword evidence="1" id="KW-1185">Reference proteome</keyword>
<evidence type="ECO:0000313" key="2">
    <source>
        <dbReference type="WBParaSite" id="nRc.2.0.1.t01994-RA"/>
    </source>
</evidence>
<organism evidence="1 2">
    <name type="scientific">Romanomermis culicivorax</name>
    <name type="common">Nematode worm</name>
    <dbReference type="NCBI Taxonomy" id="13658"/>
    <lineage>
        <taxon>Eukaryota</taxon>
        <taxon>Metazoa</taxon>
        <taxon>Ecdysozoa</taxon>
        <taxon>Nematoda</taxon>
        <taxon>Enoplea</taxon>
        <taxon>Dorylaimia</taxon>
        <taxon>Mermithida</taxon>
        <taxon>Mermithoidea</taxon>
        <taxon>Mermithidae</taxon>
        <taxon>Romanomermis</taxon>
    </lineage>
</organism>
<proteinExistence type="predicted"/>
<dbReference type="WBParaSite" id="nRc.2.0.1.t01994-RA">
    <property type="protein sequence ID" value="nRc.2.0.1.t01994-RA"/>
    <property type="gene ID" value="nRc.2.0.1.g01994"/>
</dbReference>
<name>A0A915HK10_ROMCU</name>
<evidence type="ECO:0000313" key="1">
    <source>
        <dbReference type="Proteomes" id="UP000887565"/>
    </source>
</evidence>